<dbReference type="EMBL" id="KF418765">
    <property type="protein sequence ID" value="AHA52443.1"/>
    <property type="molecule type" value="Genomic_DNA"/>
</dbReference>
<evidence type="ECO:0000256" key="9">
    <source>
        <dbReference type="ARBA" id="ARBA00023136"/>
    </source>
</evidence>
<dbReference type="SUPFAM" id="SSF81336">
    <property type="entry name" value="F1F0 ATP synthase subunit A"/>
    <property type="match status" value="1"/>
</dbReference>
<dbReference type="InterPro" id="IPR000568">
    <property type="entry name" value="ATP_synth_F0_asu"/>
</dbReference>
<feature type="transmembrane region" description="Helical" evidence="12">
    <location>
        <begin position="97"/>
        <end position="117"/>
    </location>
</feature>
<evidence type="ECO:0000256" key="12">
    <source>
        <dbReference type="SAM" id="Phobius"/>
    </source>
</evidence>
<sequence length="221" mass="25890">MLNLFDIFDPSTMGLPLNWLSTFLGLIVIPQLYWVLNSRFIFLLFNLIQSLTNEFKMTMKFKFNFNNLIFLSVLFFYIMFNNMLGLLPYIFTSSSHLVYSLVFSFSIWMGLMLFGWLKNFNFMMAHLVPVGTPYFLTSFMVLIELTSNLIRPMTLCIRLTANMMAGHLIMVLLGNLITNFMFMYFILVIIQLMLLMLELSVSVIQAYVFAMLMTLYLKETN</sequence>
<organism evidence="13">
    <name type="scientific">Histeromerus sp. QL-2013</name>
    <dbReference type="NCBI Taxonomy" id="1421637"/>
    <lineage>
        <taxon>Eukaryota</taxon>
        <taxon>Metazoa</taxon>
        <taxon>Ecdysozoa</taxon>
        <taxon>Arthropoda</taxon>
        <taxon>Hexapoda</taxon>
        <taxon>Insecta</taxon>
        <taxon>Pterygota</taxon>
        <taxon>Neoptera</taxon>
        <taxon>Endopterygota</taxon>
        <taxon>Hymenoptera</taxon>
        <taxon>Apocrita</taxon>
        <taxon>Ichneumonoidea</taxon>
        <taxon>Braconidae</taxon>
        <taxon>Doryctinae</taxon>
        <taxon>Histeromerus</taxon>
    </lineage>
</organism>
<dbReference type="GO" id="GO:0046933">
    <property type="term" value="F:proton-transporting ATP synthase activity, rotational mechanism"/>
    <property type="evidence" value="ECO:0007669"/>
    <property type="project" value="TreeGrafter"/>
</dbReference>
<reference evidence="13" key="1">
    <citation type="submission" date="2013-07" db="EMBL/GenBank/DDBJ databases">
        <title>The comparative mitochondrial genomes from Braconidae subfamilies and the phylogeny of the Hymenoptera.</title>
        <authorList>
            <person name="Li Q."/>
            <person name="Wei S.J."/>
            <person name="Chen X.X."/>
        </authorList>
    </citation>
    <scope>NUCLEOTIDE SEQUENCE</scope>
</reference>
<dbReference type="GO" id="GO:0005743">
    <property type="term" value="C:mitochondrial inner membrane"/>
    <property type="evidence" value="ECO:0007669"/>
    <property type="project" value="UniProtKB-SubCell"/>
</dbReference>
<feature type="transmembrane region" description="Helical" evidence="12">
    <location>
        <begin position="68"/>
        <end position="91"/>
    </location>
</feature>
<dbReference type="InterPro" id="IPR035908">
    <property type="entry name" value="F0_ATP_A_sf"/>
</dbReference>
<keyword evidence="4" id="KW-0138">CF(0)</keyword>
<accession>A0A0A6ZKR2</accession>
<dbReference type="InterPro" id="IPR045083">
    <property type="entry name" value="ATP_synth_F0_asu_bact/mt"/>
</dbReference>
<evidence type="ECO:0000256" key="7">
    <source>
        <dbReference type="ARBA" id="ARBA00022989"/>
    </source>
</evidence>
<gene>
    <name evidence="13" type="primary">ATP6</name>
</gene>
<dbReference type="NCBIfam" id="TIGR01131">
    <property type="entry name" value="ATP_synt_6_or_A"/>
    <property type="match status" value="1"/>
</dbReference>
<evidence type="ECO:0000256" key="2">
    <source>
        <dbReference type="ARBA" id="ARBA00006810"/>
    </source>
</evidence>
<keyword evidence="8" id="KW-0406">Ion transport</keyword>
<evidence type="ECO:0000256" key="4">
    <source>
        <dbReference type="ARBA" id="ARBA00022547"/>
    </source>
</evidence>
<keyword evidence="7 12" id="KW-1133">Transmembrane helix</keyword>
<feature type="transmembrane region" description="Helical" evidence="12">
    <location>
        <begin position="124"/>
        <end position="143"/>
    </location>
</feature>
<dbReference type="PANTHER" id="PTHR11410:SF0">
    <property type="entry name" value="ATP SYNTHASE SUBUNIT A"/>
    <property type="match status" value="1"/>
</dbReference>
<keyword evidence="9 12" id="KW-0472">Membrane</keyword>
<dbReference type="CDD" id="cd00310">
    <property type="entry name" value="ATP-synt_Fo_a_6"/>
    <property type="match status" value="1"/>
</dbReference>
<proteinExistence type="inferred from homology"/>
<evidence type="ECO:0000256" key="10">
    <source>
        <dbReference type="ARBA" id="ARBA00023310"/>
    </source>
</evidence>
<comment type="subcellular location">
    <subcellularLocation>
        <location evidence="1">Membrane</location>
        <topology evidence="1">Multi-pass membrane protein</topology>
    </subcellularLocation>
    <subcellularLocation>
        <location evidence="11">Mitochondrion inner membrane</location>
        <topology evidence="11">Multi-pass membrane protein</topology>
    </subcellularLocation>
</comment>
<keyword evidence="10" id="KW-0066">ATP synthesis</keyword>
<evidence type="ECO:0000313" key="13">
    <source>
        <dbReference type="EMBL" id="AHA52443.1"/>
    </source>
</evidence>
<geneLocation type="mitochondrion" evidence="13"/>
<dbReference type="PANTHER" id="PTHR11410">
    <property type="entry name" value="ATP SYNTHASE SUBUNIT A"/>
    <property type="match status" value="1"/>
</dbReference>
<evidence type="ECO:0000256" key="3">
    <source>
        <dbReference type="ARBA" id="ARBA00022448"/>
    </source>
</evidence>
<keyword evidence="3" id="KW-0813">Transport</keyword>
<name>A0A0A6ZKR2_9HYME</name>
<dbReference type="Gene3D" id="1.20.120.220">
    <property type="entry name" value="ATP synthase, F0 complex, subunit A"/>
    <property type="match status" value="1"/>
</dbReference>
<keyword evidence="13" id="KW-0496">Mitochondrion</keyword>
<evidence type="ECO:0000256" key="6">
    <source>
        <dbReference type="ARBA" id="ARBA00022781"/>
    </source>
</evidence>
<dbReference type="PRINTS" id="PR00123">
    <property type="entry name" value="ATPASEA"/>
</dbReference>
<comment type="similarity">
    <text evidence="2">Belongs to the ATPase A chain family.</text>
</comment>
<evidence type="ECO:0000256" key="5">
    <source>
        <dbReference type="ARBA" id="ARBA00022692"/>
    </source>
</evidence>
<evidence type="ECO:0000256" key="1">
    <source>
        <dbReference type="ARBA" id="ARBA00004141"/>
    </source>
</evidence>
<feature type="transmembrane region" description="Helical" evidence="12">
    <location>
        <begin position="163"/>
        <end position="187"/>
    </location>
</feature>
<feature type="transmembrane region" description="Helical" evidence="12">
    <location>
        <begin position="20"/>
        <end position="47"/>
    </location>
</feature>
<keyword evidence="5 12" id="KW-0812">Transmembrane</keyword>
<dbReference type="Pfam" id="PF00119">
    <property type="entry name" value="ATP-synt_A"/>
    <property type="match status" value="1"/>
</dbReference>
<protein>
    <recommendedName>
        <fullName evidence="11">ATP synthase subunit a</fullName>
    </recommendedName>
</protein>
<keyword evidence="6" id="KW-0375">Hydrogen ion transport</keyword>
<evidence type="ECO:0000256" key="8">
    <source>
        <dbReference type="ARBA" id="ARBA00023065"/>
    </source>
</evidence>
<dbReference type="GO" id="GO:0045259">
    <property type="term" value="C:proton-transporting ATP synthase complex"/>
    <property type="evidence" value="ECO:0007669"/>
    <property type="project" value="UniProtKB-KW"/>
</dbReference>
<dbReference type="AlphaFoldDB" id="A0A0A6ZKR2"/>
<evidence type="ECO:0000256" key="11">
    <source>
        <dbReference type="RuleBase" id="RU004450"/>
    </source>
</evidence>
<feature type="transmembrane region" description="Helical" evidence="12">
    <location>
        <begin position="194"/>
        <end position="217"/>
    </location>
</feature>